<name>A0A0L8M5N6_STRVG</name>
<dbReference type="Proteomes" id="UP000037084">
    <property type="component" value="Unassembled WGS sequence"/>
</dbReference>
<evidence type="ECO:0000313" key="3">
    <source>
        <dbReference type="Proteomes" id="UP000037084"/>
    </source>
</evidence>
<gene>
    <name evidence="2" type="ORF">ADK75_30510</name>
</gene>
<organism evidence="2 3">
    <name type="scientific">Streptomyces virginiae</name>
    <name type="common">Streptomyces cinnamonensis</name>
    <dbReference type="NCBI Taxonomy" id="1961"/>
    <lineage>
        <taxon>Bacteria</taxon>
        <taxon>Bacillati</taxon>
        <taxon>Actinomycetota</taxon>
        <taxon>Actinomycetes</taxon>
        <taxon>Kitasatosporales</taxon>
        <taxon>Streptomycetaceae</taxon>
        <taxon>Streptomyces</taxon>
    </lineage>
</organism>
<feature type="signal peptide" evidence="1">
    <location>
        <begin position="1"/>
        <end position="31"/>
    </location>
</feature>
<dbReference type="RefSeq" id="WP_030388364.1">
    <property type="nucleotide sequence ID" value="NZ_LGUV01000361.1"/>
</dbReference>
<proteinExistence type="predicted"/>
<reference evidence="3" key="1">
    <citation type="submission" date="2015-07" db="EMBL/GenBank/DDBJ databases">
        <authorList>
            <consortium name="Consortium for Microbial Forensics and Genomics (microFORGE)"/>
            <person name="Knight B.M."/>
            <person name="Roberts D.P."/>
            <person name="Lin D."/>
            <person name="Hari K."/>
            <person name="Fletcher J."/>
            <person name="Melcher U."/>
            <person name="Blagden T."/>
            <person name="Winegar R.A."/>
        </authorList>
    </citation>
    <scope>NUCLEOTIDE SEQUENCE [LARGE SCALE GENOMIC DNA]</scope>
    <source>
        <strain evidence="3">NRRL B-1447</strain>
    </source>
</reference>
<evidence type="ECO:0008006" key="4">
    <source>
        <dbReference type="Google" id="ProtNLM"/>
    </source>
</evidence>
<dbReference type="AlphaFoldDB" id="A0A0L8M5N6"/>
<evidence type="ECO:0000313" key="2">
    <source>
        <dbReference type="EMBL" id="KOG45696.1"/>
    </source>
</evidence>
<sequence length="136" mass="14321">MSKVFRSLTTGGVAAVSVAAILLGAAGPAAALGKNGNLEVDEFGLFYNQNQAGCVFDLYGEDLNFNNDYFKSGCTGGTSLVNDNTESYRNRDVYAWKVATDANIDGNVGEIPSGYSGNASTNFKNKISSATFTLHP</sequence>
<keyword evidence="1" id="KW-0732">Signal</keyword>
<protein>
    <recommendedName>
        <fullName evidence="4">Beta/gamma crystallin 'Greek key' domain-containing protein</fullName>
    </recommendedName>
</protein>
<feature type="chain" id="PRO_5005586940" description="Beta/gamma crystallin 'Greek key' domain-containing protein" evidence="1">
    <location>
        <begin position="32"/>
        <end position="136"/>
    </location>
</feature>
<accession>A0A0L8M5N6</accession>
<comment type="caution">
    <text evidence="2">The sequence shown here is derived from an EMBL/GenBank/DDBJ whole genome shotgun (WGS) entry which is preliminary data.</text>
</comment>
<dbReference type="EMBL" id="LGUV01000361">
    <property type="protein sequence ID" value="KOG45696.1"/>
    <property type="molecule type" value="Genomic_DNA"/>
</dbReference>
<evidence type="ECO:0000256" key="1">
    <source>
        <dbReference type="SAM" id="SignalP"/>
    </source>
</evidence>
<dbReference type="PATRIC" id="fig|1961.12.peg.6773"/>
<dbReference type="OrthoDB" id="4304787at2"/>